<gene>
    <name evidence="3" type="ORF">MNBD_GAMMA09-2982</name>
</gene>
<dbReference type="PROSITE" id="PS50887">
    <property type="entry name" value="GGDEF"/>
    <property type="match status" value="1"/>
</dbReference>
<dbReference type="InterPro" id="IPR029787">
    <property type="entry name" value="Nucleotide_cyclase"/>
</dbReference>
<feature type="domain" description="GGDEF" evidence="2">
    <location>
        <begin position="257"/>
        <end position="394"/>
    </location>
</feature>
<dbReference type="InterPro" id="IPR050469">
    <property type="entry name" value="Diguanylate_Cyclase"/>
</dbReference>
<dbReference type="Pfam" id="PF00990">
    <property type="entry name" value="GGDEF"/>
    <property type="match status" value="1"/>
</dbReference>
<dbReference type="NCBIfam" id="TIGR00254">
    <property type="entry name" value="GGDEF"/>
    <property type="match status" value="1"/>
</dbReference>
<dbReference type="CDD" id="cd01949">
    <property type="entry name" value="GGDEF"/>
    <property type="match status" value="1"/>
</dbReference>
<keyword evidence="1" id="KW-0812">Transmembrane</keyword>
<feature type="transmembrane region" description="Helical" evidence="1">
    <location>
        <begin position="192"/>
        <end position="213"/>
    </location>
</feature>
<feature type="transmembrane region" description="Helical" evidence="1">
    <location>
        <begin position="18"/>
        <end position="37"/>
    </location>
</feature>
<dbReference type="GO" id="GO:0005886">
    <property type="term" value="C:plasma membrane"/>
    <property type="evidence" value="ECO:0007669"/>
    <property type="project" value="TreeGrafter"/>
</dbReference>
<name>A0A3B0XQD6_9ZZZZ</name>
<organism evidence="3">
    <name type="scientific">hydrothermal vent metagenome</name>
    <dbReference type="NCBI Taxonomy" id="652676"/>
    <lineage>
        <taxon>unclassified sequences</taxon>
        <taxon>metagenomes</taxon>
        <taxon>ecological metagenomes</taxon>
    </lineage>
</organism>
<evidence type="ECO:0000256" key="1">
    <source>
        <dbReference type="SAM" id="Phobius"/>
    </source>
</evidence>
<dbReference type="GO" id="GO:0052621">
    <property type="term" value="F:diguanylate cyclase activity"/>
    <property type="evidence" value="ECO:0007669"/>
    <property type="project" value="TreeGrafter"/>
</dbReference>
<evidence type="ECO:0000259" key="2">
    <source>
        <dbReference type="PROSITE" id="PS50887"/>
    </source>
</evidence>
<dbReference type="Gene3D" id="3.30.70.270">
    <property type="match status" value="1"/>
</dbReference>
<dbReference type="GO" id="GO:0043709">
    <property type="term" value="P:cell adhesion involved in single-species biofilm formation"/>
    <property type="evidence" value="ECO:0007669"/>
    <property type="project" value="TreeGrafter"/>
</dbReference>
<dbReference type="PANTHER" id="PTHR45138:SF9">
    <property type="entry name" value="DIGUANYLATE CYCLASE DGCM-RELATED"/>
    <property type="match status" value="1"/>
</dbReference>
<reference evidence="3" key="1">
    <citation type="submission" date="2018-06" db="EMBL/GenBank/DDBJ databases">
        <authorList>
            <person name="Zhirakovskaya E."/>
        </authorList>
    </citation>
    <scope>NUCLEOTIDE SEQUENCE</scope>
</reference>
<proteinExistence type="predicted"/>
<dbReference type="InterPro" id="IPR043128">
    <property type="entry name" value="Rev_trsase/Diguanyl_cyclase"/>
</dbReference>
<dbReference type="AlphaFoldDB" id="A0A3B0XQD6"/>
<dbReference type="GO" id="GO:1902201">
    <property type="term" value="P:negative regulation of bacterial-type flagellum-dependent cell motility"/>
    <property type="evidence" value="ECO:0007669"/>
    <property type="project" value="TreeGrafter"/>
</dbReference>
<dbReference type="InterPro" id="IPR000160">
    <property type="entry name" value="GGDEF_dom"/>
</dbReference>
<dbReference type="FunFam" id="3.30.70.270:FF:000001">
    <property type="entry name" value="Diguanylate cyclase domain protein"/>
    <property type="match status" value="1"/>
</dbReference>
<protein>
    <submittedName>
        <fullName evidence="3">SENSORY BOX/GGDEF FAMILY PROTEIN</fullName>
    </submittedName>
</protein>
<dbReference type="EMBL" id="UOFI01000067">
    <property type="protein sequence ID" value="VAW65457.1"/>
    <property type="molecule type" value="Genomic_DNA"/>
</dbReference>
<sequence>MMPLAEALPESLRNRSTLLGFLAVMLLCVALVAGLLVQVDIWSRAGFEQVKNNAQQARQVLVMRSAVQERELVIQRMVNMDDPFERDDESKSFYRLANVYVVARQKLMKTDPNDALLENIKHLDEAVFLAYPYHNDLVEALVYGDHSKAELEQIVRQGSDAREKVLSLLDRIIETQEQSYETVIADYDRSRIYTLLGVGLVFVLIAFVIVYAVRTSARQFRHVSRLSIVDEVTGTYNRRYFEMVLSEEWKRSMREYTPLSLIMLDIDFFKAYNDKFGHQMGDDCLFSMGKILSGQLQRTTDFTARYGGEEFVIVLPNTSLEHARMLGERLRRAVEEARIRAGDDSVSPWVTVSVGVATATVEFDQQSSALVQAADKCLYRSKHDGRNRVTDTTLEVIN</sequence>
<keyword evidence="1" id="KW-0472">Membrane</keyword>
<dbReference type="PANTHER" id="PTHR45138">
    <property type="entry name" value="REGULATORY COMPONENTS OF SENSORY TRANSDUCTION SYSTEM"/>
    <property type="match status" value="1"/>
</dbReference>
<dbReference type="SUPFAM" id="SSF55073">
    <property type="entry name" value="Nucleotide cyclase"/>
    <property type="match status" value="1"/>
</dbReference>
<accession>A0A3B0XQD6</accession>
<evidence type="ECO:0000313" key="3">
    <source>
        <dbReference type="EMBL" id="VAW65457.1"/>
    </source>
</evidence>
<dbReference type="SMART" id="SM00267">
    <property type="entry name" value="GGDEF"/>
    <property type="match status" value="1"/>
</dbReference>
<keyword evidence="1" id="KW-1133">Transmembrane helix</keyword>